<dbReference type="InterPro" id="IPR019886">
    <property type="entry name" value="Na_symporter_ssu"/>
</dbReference>
<dbReference type="OrthoDB" id="9797746at2"/>
<dbReference type="NCBIfam" id="TIGR03647">
    <property type="entry name" value="Na_symport_sm"/>
    <property type="match status" value="1"/>
</dbReference>
<evidence type="ECO:0000313" key="4">
    <source>
        <dbReference type="Proteomes" id="UP000321638"/>
    </source>
</evidence>
<sequence length="89" mass="10183">MEMADPESDRRRAYWKRTRVLALTLVGVWFVAAFVVHLAAPVFNEVRFLGFPLGFYIAAQGSLIVFVLLLAVFVVCQDRIDRDFDMDEA</sequence>
<evidence type="ECO:0000259" key="2">
    <source>
        <dbReference type="Pfam" id="PF13937"/>
    </source>
</evidence>
<feature type="transmembrane region" description="Helical" evidence="1">
    <location>
        <begin position="55"/>
        <end position="76"/>
    </location>
</feature>
<proteinExistence type="predicted"/>
<protein>
    <submittedName>
        <fullName evidence="3">DUF4212 domain-containing protein</fullName>
    </submittedName>
</protein>
<keyword evidence="4" id="KW-1185">Reference proteome</keyword>
<evidence type="ECO:0000313" key="3">
    <source>
        <dbReference type="EMBL" id="TXL69520.1"/>
    </source>
</evidence>
<dbReference type="AlphaFoldDB" id="A0A5C8P858"/>
<reference evidence="3 4" key="1">
    <citation type="submission" date="2019-06" db="EMBL/GenBank/DDBJ databases">
        <title>New taxonomy in bacterial strain CC-CFT640, isolated from vineyard.</title>
        <authorList>
            <person name="Lin S.-Y."/>
            <person name="Tsai C.-F."/>
            <person name="Young C.-C."/>
        </authorList>
    </citation>
    <scope>NUCLEOTIDE SEQUENCE [LARGE SCALE GENOMIC DNA]</scope>
    <source>
        <strain evidence="3 4">CC-CFT640</strain>
    </source>
</reference>
<organism evidence="3 4">
    <name type="scientific">Vineibacter terrae</name>
    <dbReference type="NCBI Taxonomy" id="2586908"/>
    <lineage>
        <taxon>Bacteria</taxon>
        <taxon>Pseudomonadati</taxon>
        <taxon>Pseudomonadota</taxon>
        <taxon>Alphaproteobacteria</taxon>
        <taxon>Hyphomicrobiales</taxon>
        <taxon>Vineibacter</taxon>
    </lineage>
</organism>
<dbReference type="EMBL" id="VDUZ01000080">
    <property type="protein sequence ID" value="TXL69520.1"/>
    <property type="molecule type" value="Genomic_DNA"/>
</dbReference>
<keyword evidence="1" id="KW-1133">Transmembrane helix</keyword>
<name>A0A5C8P858_9HYPH</name>
<keyword evidence="1" id="KW-0812">Transmembrane</keyword>
<dbReference type="Proteomes" id="UP000321638">
    <property type="component" value="Unassembled WGS sequence"/>
</dbReference>
<accession>A0A5C8P858</accession>
<gene>
    <name evidence="3" type="ORF">FHP25_38675</name>
</gene>
<evidence type="ECO:0000256" key="1">
    <source>
        <dbReference type="SAM" id="Phobius"/>
    </source>
</evidence>
<keyword evidence="1" id="KW-0472">Membrane</keyword>
<feature type="transmembrane region" description="Helical" evidence="1">
    <location>
        <begin position="20"/>
        <end position="43"/>
    </location>
</feature>
<dbReference type="Pfam" id="PF13937">
    <property type="entry name" value="DUF4212"/>
    <property type="match status" value="1"/>
</dbReference>
<feature type="domain" description="Sodium symporter small subunit" evidence="2">
    <location>
        <begin position="11"/>
        <end position="86"/>
    </location>
</feature>
<comment type="caution">
    <text evidence="3">The sequence shown here is derived from an EMBL/GenBank/DDBJ whole genome shotgun (WGS) entry which is preliminary data.</text>
</comment>